<proteinExistence type="inferred from homology"/>
<keyword evidence="3" id="KW-0540">Nuclease</keyword>
<dbReference type="GO" id="GO:0005829">
    <property type="term" value="C:cytosol"/>
    <property type="evidence" value="ECO:0007669"/>
    <property type="project" value="TreeGrafter"/>
</dbReference>
<keyword evidence="2" id="KW-0690">Ribosome biogenesis</keyword>
<accession>A0A0W8G7H7</accession>
<comment type="caution">
    <text evidence="6">The sequence shown here is derived from an EMBL/GenBank/DDBJ whole genome shotgun (WGS) entry which is preliminary data.</text>
</comment>
<evidence type="ECO:0000256" key="3">
    <source>
        <dbReference type="ARBA" id="ARBA00022722"/>
    </source>
</evidence>
<dbReference type="InterPro" id="IPR037027">
    <property type="entry name" value="YqgF/RNaseH-like_dom_sf"/>
</dbReference>
<dbReference type="Gene3D" id="3.30.420.140">
    <property type="entry name" value="YqgF/RNase H-like domain"/>
    <property type="match status" value="1"/>
</dbReference>
<evidence type="ECO:0000256" key="1">
    <source>
        <dbReference type="ARBA" id="ARBA00022490"/>
    </source>
</evidence>
<dbReference type="GO" id="GO:0000967">
    <property type="term" value="P:rRNA 5'-end processing"/>
    <property type="evidence" value="ECO:0007669"/>
    <property type="project" value="TreeGrafter"/>
</dbReference>
<dbReference type="InterPro" id="IPR005227">
    <property type="entry name" value="YqgF"/>
</dbReference>
<dbReference type="SMART" id="SM00732">
    <property type="entry name" value="YqgFc"/>
    <property type="match status" value="1"/>
</dbReference>
<sequence length="152" mass="16271">MAHSMKILGIDFGLARVGLAVTDPDGRMAFPRATIVRTTRAALFDEILAVIASEGIGRIVIGRPEPMDGVPGREAETVRQIENFAASLARRTTLPISFVDETLSSAQAAGDLREAGLSGRRLREALDAQAAVRILNTYLTAQRPKNGDPCVT</sequence>
<dbReference type="CDD" id="cd16964">
    <property type="entry name" value="YqgF"/>
    <property type="match status" value="1"/>
</dbReference>
<dbReference type="GO" id="GO:0004518">
    <property type="term" value="F:nuclease activity"/>
    <property type="evidence" value="ECO:0007669"/>
    <property type="project" value="UniProtKB-KW"/>
</dbReference>
<dbReference type="Pfam" id="PF03652">
    <property type="entry name" value="RuvX"/>
    <property type="match status" value="1"/>
</dbReference>
<keyword evidence="4" id="KW-0378">Hydrolase</keyword>
<evidence type="ECO:0000259" key="5">
    <source>
        <dbReference type="SMART" id="SM00732"/>
    </source>
</evidence>
<reference evidence="6" key="1">
    <citation type="journal article" date="2015" name="Proc. Natl. Acad. Sci. U.S.A.">
        <title>Networks of energetic and metabolic interactions define dynamics in microbial communities.</title>
        <authorList>
            <person name="Embree M."/>
            <person name="Liu J.K."/>
            <person name="Al-Bassam M.M."/>
            <person name="Zengler K."/>
        </authorList>
    </citation>
    <scope>NUCLEOTIDE SEQUENCE</scope>
</reference>
<dbReference type="AlphaFoldDB" id="A0A0W8G7H7"/>
<dbReference type="InterPro" id="IPR006641">
    <property type="entry name" value="YqgF/RNaseH-like_dom"/>
</dbReference>
<dbReference type="EMBL" id="LNQE01000149">
    <property type="protein sequence ID" value="KUG28961.1"/>
    <property type="molecule type" value="Genomic_DNA"/>
</dbReference>
<feature type="domain" description="YqgF/RNase H-like" evidence="5">
    <location>
        <begin position="5"/>
        <end position="108"/>
    </location>
</feature>
<protein>
    <submittedName>
        <fullName evidence="6">Putative holliday junction resolvase yggf</fullName>
    </submittedName>
</protein>
<dbReference type="PANTHER" id="PTHR33317">
    <property type="entry name" value="POLYNUCLEOTIDYL TRANSFERASE, RIBONUCLEASE H-LIKE SUPERFAMILY PROTEIN"/>
    <property type="match status" value="1"/>
</dbReference>
<dbReference type="SUPFAM" id="SSF53098">
    <property type="entry name" value="Ribonuclease H-like"/>
    <property type="match status" value="1"/>
</dbReference>
<dbReference type="NCBIfam" id="TIGR00250">
    <property type="entry name" value="RNAse_H_YqgF"/>
    <property type="match status" value="1"/>
</dbReference>
<name>A0A0W8G7H7_9ZZZZ</name>
<evidence type="ECO:0000256" key="2">
    <source>
        <dbReference type="ARBA" id="ARBA00022517"/>
    </source>
</evidence>
<dbReference type="PANTHER" id="PTHR33317:SF4">
    <property type="entry name" value="POLYNUCLEOTIDYL TRANSFERASE, RIBONUCLEASE H-LIKE SUPERFAMILY PROTEIN"/>
    <property type="match status" value="1"/>
</dbReference>
<organism evidence="6">
    <name type="scientific">hydrocarbon metagenome</name>
    <dbReference type="NCBI Taxonomy" id="938273"/>
    <lineage>
        <taxon>unclassified sequences</taxon>
        <taxon>metagenomes</taxon>
        <taxon>ecological metagenomes</taxon>
    </lineage>
</organism>
<dbReference type="HAMAP" id="MF_00651">
    <property type="entry name" value="Nuclease_YqgF"/>
    <property type="match status" value="1"/>
</dbReference>
<gene>
    <name evidence="6" type="ORF">ASZ90_001141</name>
</gene>
<evidence type="ECO:0000256" key="4">
    <source>
        <dbReference type="ARBA" id="ARBA00022801"/>
    </source>
</evidence>
<dbReference type="InterPro" id="IPR012337">
    <property type="entry name" value="RNaseH-like_sf"/>
</dbReference>
<dbReference type="GO" id="GO:0016787">
    <property type="term" value="F:hydrolase activity"/>
    <property type="evidence" value="ECO:0007669"/>
    <property type="project" value="UniProtKB-KW"/>
</dbReference>
<keyword evidence="1" id="KW-0963">Cytoplasm</keyword>
<evidence type="ECO:0000313" key="6">
    <source>
        <dbReference type="EMBL" id="KUG28961.1"/>
    </source>
</evidence>